<dbReference type="OrthoDB" id="6770063at2759"/>
<organism evidence="1 2">
    <name type="scientific">Hydnum rufescens UP504</name>
    <dbReference type="NCBI Taxonomy" id="1448309"/>
    <lineage>
        <taxon>Eukaryota</taxon>
        <taxon>Fungi</taxon>
        <taxon>Dikarya</taxon>
        <taxon>Basidiomycota</taxon>
        <taxon>Agaricomycotina</taxon>
        <taxon>Agaricomycetes</taxon>
        <taxon>Cantharellales</taxon>
        <taxon>Hydnaceae</taxon>
        <taxon>Hydnum</taxon>
    </lineage>
</organism>
<comment type="caution">
    <text evidence="1">The sequence shown here is derived from an EMBL/GenBank/DDBJ whole genome shotgun (WGS) entry which is preliminary data.</text>
</comment>
<protein>
    <submittedName>
        <fullName evidence="1">Uncharacterized protein</fullName>
    </submittedName>
</protein>
<evidence type="ECO:0000313" key="1">
    <source>
        <dbReference type="EMBL" id="KAF9509014.1"/>
    </source>
</evidence>
<dbReference type="AlphaFoldDB" id="A0A9P6ANB1"/>
<evidence type="ECO:0000313" key="2">
    <source>
        <dbReference type="Proteomes" id="UP000886523"/>
    </source>
</evidence>
<keyword evidence="2" id="KW-1185">Reference proteome</keyword>
<sequence>MAGTGIGLTLASLEIQTRFSLPNEHTAISVTMNLFFRTAGGTIGLAQLAAVLESKVRSYINRLIASGAVSPSDGQAIISSLTSLGRGRGAQGIETLPPKLQDIVRAHMDMAPSGPSFLYCRVEGGNAVAAQDVESQATNIG</sequence>
<dbReference type="Proteomes" id="UP000886523">
    <property type="component" value="Unassembled WGS sequence"/>
</dbReference>
<proteinExistence type="predicted"/>
<name>A0A9P6ANB1_9AGAM</name>
<accession>A0A9P6ANB1</accession>
<dbReference type="EMBL" id="MU129045">
    <property type="protein sequence ID" value="KAF9509014.1"/>
    <property type="molecule type" value="Genomic_DNA"/>
</dbReference>
<reference evidence="1" key="1">
    <citation type="journal article" date="2020" name="Nat. Commun.">
        <title>Large-scale genome sequencing of mycorrhizal fungi provides insights into the early evolution of symbiotic traits.</title>
        <authorList>
            <person name="Miyauchi S."/>
            <person name="Kiss E."/>
            <person name="Kuo A."/>
            <person name="Drula E."/>
            <person name="Kohler A."/>
            <person name="Sanchez-Garcia M."/>
            <person name="Morin E."/>
            <person name="Andreopoulos B."/>
            <person name="Barry K.W."/>
            <person name="Bonito G."/>
            <person name="Buee M."/>
            <person name="Carver A."/>
            <person name="Chen C."/>
            <person name="Cichocki N."/>
            <person name="Clum A."/>
            <person name="Culley D."/>
            <person name="Crous P.W."/>
            <person name="Fauchery L."/>
            <person name="Girlanda M."/>
            <person name="Hayes R.D."/>
            <person name="Keri Z."/>
            <person name="LaButti K."/>
            <person name="Lipzen A."/>
            <person name="Lombard V."/>
            <person name="Magnuson J."/>
            <person name="Maillard F."/>
            <person name="Murat C."/>
            <person name="Nolan M."/>
            <person name="Ohm R.A."/>
            <person name="Pangilinan J."/>
            <person name="Pereira M.F."/>
            <person name="Perotto S."/>
            <person name="Peter M."/>
            <person name="Pfister S."/>
            <person name="Riley R."/>
            <person name="Sitrit Y."/>
            <person name="Stielow J.B."/>
            <person name="Szollosi G."/>
            <person name="Zifcakova L."/>
            <person name="Stursova M."/>
            <person name="Spatafora J.W."/>
            <person name="Tedersoo L."/>
            <person name="Vaario L.M."/>
            <person name="Yamada A."/>
            <person name="Yan M."/>
            <person name="Wang P."/>
            <person name="Xu J."/>
            <person name="Bruns T."/>
            <person name="Baldrian P."/>
            <person name="Vilgalys R."/>
            <person name="Dunand C."/>
            <person name="Henrissat B."/>
            <person name="Grigoriev I.V."/>
            <person name="Hibbett D."/>
            <person name="Nagy L.G."/>
            <person name="Martin F.M."/>
        </authorList>
    </citation>
    <scope>NUCLEOTIDE SEQUENCE</scope>
    <source>
        <strain evidence="1">UP504</strain>
    </source>
</reference>
<gene>
    <name evidence="1" type="ORF">BS47DRAFT_1365547</name>
</gene>